<keyword evidence="3" id="KW-1185">Reference proteome</keyword>
<evidence type="ECO:0000256" key="1">
    <source>
        <dbReference type="SAM" id="MobiDB-lite"/>
    </source>
</evidence>
<feature type="region of interest" description="Disordered" evidence="1">
    <location>
        <begin position="1"/>
        <end position="43"/>
    </location>
</feature>
<dbReference type="Gramene" id="OMERI03G11550.2">
    <property type="protein sequence ID" value="OMERI03G11550.2"/>
    <property type="gene ID" value="OMERI03G11550"/>
</dbReference>
<sequence length="133" mass="15012">MESLRRAVPSGLAPPISPRNRRTPSHLRRREAGASAHGCERRRGSIVRSARLSAAAEFARKSSEKRRRHADSSITSTDPVEALYRFYLGDEVLRRFLKELLGGDSGCLVGSRLAAHKHKRTHIQSWIWTLNMI</sequence>
<organism evidence="2">
    <name type="scientific">Oryza meridionalis</name>
    <dbReference type="NCBI Taxonomy" id="40149"/>
    <lineage>
        <taxon>Eukaryota</taxon>
        <taxon>Viridiplantae</taxon>
        <taxon>Streptophyta</taxon>
        <taxon>Embryophyta</taxon>
        <taxon>Tracheophyta</taxon>
        <taxon>Spermatophyta</taxon>
        <taxon>Magnoliopsida</taxon>
        <taxon>Liliopsida</taxon>
        <taxon>Poales</taxon>
        <taxon>Poaceae</taxon>
        <taxon>BOP clade</taxon>
        <taxon>Oryzoideae</taxon>
        <taxon>Oryzeae</taxon>
        <taxon>Oryzinae</taxon>
        <taxon>Oryza</taxon>
    </lineage>
</organism>
<dbReference type="AlphaFoldDB" id="A0A0E0CYQ3"/>
<protein>
    <submittedName>
        <fullName evidence="2">Uncharacterized protein</fullName>
    </submittedName>
</protein>
<accession>A0A0E0CYQ3</accession>
<evidence type="ECO:0000313" key="2">
    <source>
        <dbReference type="EnsemblPlants" id="OMERI03G11550.2"/>
    </source>
</evidence>
<feature type="compositionally biased region" description="Basic residues" evidence="1">
    <location>
        <begin position="19"/>
        <end position="29"/>
    </location>
</feature>
<name>A0A0E0CYQ3_9ORYZ</name>
<proteinExistence type="predicted"/>
<dbReference type="HOGENOM" id="CLU_1909993_0_0_1"/>
<dbReference type="EnsemblPlants" id="OMERI03G11550.2">
    <property type="protein sequence ID" value="OMERI03G11550.2"/>
    <property type="gene ID" value="OMERI03G11550"/>
</dbReference>
<evidence type="ECO:0000313" key="3">
    <source>
        <dbReference type="Proteomes" id="UP000008021"/>
    </source>
</evidence>
<dbReference type="Proteomes" id="UP000008021">
    <property type="component" value="Chromosome 3"/>
</dbReference>
<reference evidence="2" key="1">
    <citation type="submission" date="2015-04" db="UniProtKB">
        <authorList>
            <consortium name="EnsemblPlants"/>
        </authorList>
    </citation>
    <scope>IDENTIFICATION</scope>
</reference>
<reference evidence="2" key="2">
    <citation type="submission" date="2018-05" db="EMBL/GenBank/DDBJ databases">
        <title>OmerRS3 (Oryza meridionalis Reference Sequence Version 3).</title>
        <authorList>
            <person name="Zhang J."/>
            <person name="Kudrna D."/>
            <person name="Lee S."/>
            <person name="Talag J."/>
            <person name="Welchert J."/>
            <person name="Wing R.A."/>
        </authorList>
    </citation>
    <scope>NUCLEOTIDE SEQUENCE [LARGE SCALE GENOMIC DNA]</scope>
    <source>
        <strain evidence="2">cv. OR44</strain>
    </source>
</reference>